<feature type="region of interest" description="Disordered" evidence="13">
    <location>
        <begin position="210"/>
        <end position="248"/>
    </location>
</feature>
<evidence type="ECO:0000256" key="5">
    <source>
        <dbReference type="ARBA" id="ARBA00022023"/>
    </source>
</evidence>
<evidence type="ECO:0000256" key="10">
    <source>
        <dbReference type="ARBA" id="ARBA00023014"/>
    </source>
</evidence>
<comment type="catalytic activity">
    <reaction evidence="1">
        <text>Hydrolyzes free adenine bases from 7,8-dihydro-8-oxoguanine:adenine mismatched double-stranded DNA, leaving an apurinic site.</text>
        <dbReference type="EC" id="3.2.2.31"/>
    </reaction>
</comment>
<reference evidence="15" key="1">
    <citation type="submission" date="2023-10" db="EMBL/GenBank/DDBJ databases">
        <authorList>
            <person name="Chen Y."/>
            <person name="Shah S."/>
            <person name="Dougan E. K."/>
            <person name="Thang M."/>
            <person name="Chan C."/>
        </authorList>
    </citation>
    <scope>NUCLEOTIDE SEQUENCE [LARGE SCALE GENOMIC DNA]</scope>
</reference>
<dbReference type="CDD" id="cd00056">
    <property type="entry name" value="ENDO3c"/>
    <property type="match status" value="1"/>
</dbReference>
<keyword evidence="12" id="KW-0326">Glycosidase</keyword>
<evidence type="ECO:0000313" key="15">
    <source>
        <dbReference type="EMBL" id="CAK0788530.1"/>
    </source>
</evidence>
<evidence type="ECO:0000313" key="16">
    <source>
        <dbReference type="Proteomes" id="UP001189429"/>
    </source>
</evidence>
<feature type="domain" description="HhH-GPD" evidence="14">
    <location>
        <begin position="1"/>
        <end position="128"/>
    </location>
</feature>
<gene>
    <name evidence="15" type="ORF">PCOR1329_LOCUS399</name>
</gene>
<organism evidence="15 16">
    <name type="scientific">Prorocentrum cordatum</name>
    <dbReference type="NCBI Taxonomy" id="2364126"/>
    <lineage>
        <taxon>Eukaryota</taxon>
        <taxon>Sar</taxon>
        <taxon>Alveolata</taxon>
        <taxon>Dinophyceae</taxon>
        <taxon>Prorocentrales</taxon>
        <taxon>Prorocentraceae</taxon>
        <taxon>Prorocentrum</taxon>
    </lineage>
</organism>
<sequence length="482" mass="50879">MCQQTRVEAVIPYWLAWMEAFPTVQALAEATEEQVNARWAGLGFYRRARMLHNGSKQVLGEFRGELPRTLEELRSLRGVGPYTAGARRLHLLRGAGAHRGRQRPARARPAVRRRCAPAAAGLLRRGQVGVAAGREARQGGRRRPRGGAEPGDHGAGRDAVRAERHRGGPARPPGAVLQVHQIGADALQARRDGALEALLGAAGHGVFSCPRAPPGRGPTWRGCARRAPRRGRRRPGAPAPAAAAAPEGPARGSRLVVLALRREPVPGEQGPAWLLWRRAGAGLLAGQWEFPCALVAQHLGAPPEDRDPGPEARGAAASALLRELGAEEGLSGRESLPGPLEHVFSHVRRSEEEKRALVPEGAALAASGAGAEFRRGERRLCWMMGVGHMADVGVTAAVRKVLGEVASRLGPEAASAETPPGRKRRRAAVAGGARPKRSAPGGVRGAGEGKGERQQQLSFTKPLRACADAGGCIDVDSGDAAE</sequence>
<evidence type="ECO:0000259" key="14">
    <source>
        <dbReference type="SMART" id="SM00478"/>
    </source>
</evidence>
<feature type="compositionally biased region" description="Low complexity" evidence="13">
    <location>
        <begin position="239"/>
        <end position="248"/>
    </location>
</feature>
<dbReference type="Gene3D" id="3.90.79.10">
    <property type="entry name" value="Nucleoside Triphosphate Pyrophosphohydrolase"/>
    <property type="match status" value="1"/>
</dbReference>
<dbReference type="Pfam" id="PF00633">
    <property type="entry name" value="HHH"/>
    <property type="match status" value="1"/>
</dbReference>
<evidence type="ECO:0000256" key="13">
    <source>
        <dbReference type="SAM" id="MobiDB-lite"/>
    </source>
</evidence>
<evidence type="ECO:0000256" key="8">
    <source>
        <dbReference type="ARBA" id="ARBA00022801"/>
    </source>
</evidence>
<keyword evidence="11" id="KW-0234">DNA repair</keyword>
<dbReference type="SUPFAM" id="SSF48150">
    <property type="entry name" value="DNA-glycosylase"/>
    <property type="match status" value="1"/>
</dbReference>
<comment type="similarity">
    <text evidence="3">Belongs to the Nth/MutY family.</text>
</comment>
<evidence type="ECO:0000256" key="1">
    <source>
        <dbReference type="ARBA" id="ARBA00000843"/>
    </source>
</evidence>
<dbReference type="Gene3D" id="1.10.340.30">
    <property type="entry name" value="Hypothetical protein, domain 2"/>
    <property type="match status" value="1"/>
</dbReference>
<comment type="caution">
    <text evidence="15">The sequence shown here is derived from an EMBL/GenBank/DDBJ whole genome shotgun (WGS) entry which is preliminary data.</text>
</comment>
<dbReference type="SMART" id="SM00478">
    <property type="entry name" value="ENDO3c"/>
    <property type="match status" value="1"/>
</dbReference>
<keyword evidence="7" id="KW-0227">DNA damage</keyword>
<dbReference type="InterPro" id="IPR015797">
    <property type="entry name" value="NUDIX_hydrolase-like_dom_sf"/>
</dbReference>
<evidence type="ECO:0000256" key="9">
    <source>
        <dbReference type="ARBA" id="ARBA00023004"/>
    </source>
</evidence>
<dbReference type="EMBL" id="CAUYUJ010000076">
    <property type="protein sequence ID" value="CAK0788530.1"/>
    <property type="molecule type" value="Genomic_DNA"/>
</dbReference>
<feature type="compositionally biased region" description="Basic and acidic residues" evidence="13">
    <location>
        <begin position="150"/>
        <end position="166"/>
    </location>
</feature>
<evidence type="ECO:0000256" key="2">
    <source>
        <dbReference type="ARBA" id="ARBA00001966"/>
    </source>
</evidence>
<dbReference type="SUPFAM" id="SSF55811">
    <property type="entry name" value="Nudix"/>
    <property type="match status" value="1"/>
</dbReference>
<dbReference type="PANTHER" id="PTHR42944">
    <property type="entry name" value="ADENINE DNA GLYCOSYLASE"/>
    <property type="match status" value="1"/>
</dbReference>
<evidence type="ECO:0000256" key="6">
    <source>
        <dbReference type="ARBA" id="ARBA00022723"/>
    </source>
</evidence>
<keyword evidence="6" id="KW-0479">Metal-binding</keyword>
<feature type="compositionally biased region" description="Basic residues" evidence="13">
    <location>
        <begin position="223"/>
        <end position="235"/>
    </location>
</feature>
<keyword evidence="9" id="KW-0408">Iron</keyword>
<dbReference type="InterPro" id="IPR003265">
    <property type="entry name" value="HhH-GPD_domain"/>
</dbReference>
<dbReference type="InterPro" id="IPR044298">
    <property type="entry name" value="MIG/MutY"/>
</dbReference>
<keyword evidence="10" id="KW-0411">Iron-sulfur</keyword>
<evidence type="ECO:0000256" key="12">
    <source>
        <dbReference type="ARBA" id="ARBA00023295"/>
    </source>
</evidence>
<dbReference type="Pfam" id="PF00730">
    <property type="entry name" value="HhH-GPD"/>
    <property type="match status" value="1"/>
</dbReference>
<evidence type="ECO:0000256" key="3">
    <source>
        <dbReference type="ARBA" id="ARBA00008343"/>
    </source>
</evidence>
<evidence type="ECO:0000256" key="11">
    <source>
        <dbReference type="ARBA" id="ARBA00023204"/>
    </source>
</evidence>
<evidence type="ECO:0000256" key="4">
    <source>
        <dbReference type="ARBA" id="ARBA00012045"/>
    </source>
</evidence>
<dbReference type="EC" id="3.2.2.31" evidence="4"/>
<dbReference type="PANTHER" id="PTHR42944:SF1">
    <property type="entry name" value="ADENINE DNA GLYCOSYLASE"/>
    <property type="match status" value="1"/>
</dbReference>
<dbReference type="InterPro" id="IPR000445">
    <property type="entry name" value="HhH_motif"/>
</dbReference>
<keyword evidence="8" id="KW-0378">Hydrolase</keyword>
<protein>
    <recommendedName>
        <fullName evidence="5">Adenine DNA glycosylase</fullName>
        <ecNumber evidence="4">3.2.2.31</ecNumber>
    </recommendedName>
</protein>
<dbReference type="Proteomes" id="UP001189429">
    <property type="component" value="Unassembled WGS sequence"/>
</dbReference>
<comment type="cofactor">
    <cofactor evidence="2">
        <name>[4Fe-4S] cluster</name>
        <dbReference type="ChEBI" id="CHEBI:49883"/>
    </cofactor>
</comment>
<dbReference type="InterPro" id="IPR011257">
    <property type="entry name" value="DNA_glycosylase"/>
</dbReference>
<keyword evidence="16" id="KW-1185">Reference proteome</keyword>
<feature type="region of interest" description="Disordered" evidence="13">
    <location>
        <begin position="126"/>
        <end position="175"/>
    </location>
</feature>
<name>A0ABN9P7J0_9DINO</name>
<evidence type="ECO:0000256" key="7">
    <source>
        <dbReference type="ARBA" id="ARBA00022763"/>
    </source>
</evidence>
<feature type="region of interest" description="Disordered" evidence="13">
    <location>
        <begin position="409"/>
        <end position="459"/>
    </location>
</feature>
<proteinExistence type="inferred from homology"/>
<accession>A0ABN9P7J0</accession>